<dbReference type="Pfam" id="PF07195">
    <property type="entry name" value="FliD_C"/>
    <property type="match status" value="1"/>
</dbReference>
<gene>
    <name evidence="8" type="ORF">FHS75_001298</name>
</gene>
<evidence type="ECO:0000256" key="5">
    <source>
        <dbReference type="RuleBase" id="RU362066"/>
    </source>
</evidence>
<proteinExistence type="inferred from homology"/>
<evidence type="ECO:0000256" key="1">
    <source>
        <dbReference type="ARBA" id="ARBA00009764"/>
    </source>
</evidence>
<dbReference type="InterPro" id="IPR040026">
    <property type="entry name" value="FliD"/>
</dbReference>
<keyword evidence="9" id="KW-1185">Reference proteome</keyword>
<name>A0A7Y9XUS3_9SPHN</name>
<sequence>METSSTSATATRSLVTALGAGSGIDMMALANDLATAQFAARADRLTAKSETLERRISAASDLKSMLLSLSTSLGDRIRVGDLSPQPQVANASVASASLSGVRQPSGTYSLEVTALASAQTLAGPAFAAADSPAGSGTLTFRFGSTQGGTFAENTAHAPLSVEIATGSTLGDVAAAINGKNAGLTAYVAQTVDGAQLVVKGQEGVQNGFVMEAAEDPAEPGLSALAWSPGSTSGVLLKSAADAEFKIDGLSMTASDNTVADAVPGVTLKLAGANPGVPTTLSFADPTASITGAMQELTAALNEIAAVLNEATDPQTGDLARDPGARALRRKFSELAGTVMMPAATGGAPRTLADLGISTQRDGTFALDAKRLADALSRDPEGVSAMFTTGLYGVYATIDGISRKASSLTDPGALGGSISKYTKELREVGEDQADLVEKQEDLRASLAKRFAVSEVRIGTAKSTLSFLESQIAVWNAQGSN</sequence>
<dbReference type="EMBL" id="JACBZF010000002">
    <property type="protein sequence ID" value="NYH94979.1"/>
    <property type="molecule type" value="Genomic_DNA"/>
</dbReference>
<dbReference type="PANTHER" id="PTHR30288">
    <property type="entry name" value="FLAGELLAR CAP/ASSEMBLY PROTEIN FLID"/>
    <property type="match status" value="1"/>
</dbReference>
<keyword evidence="8" id="KW-0966">Cell projection</keyword>
<dbReference type="GO" id="GO:0005576">
    <property type="term" value="C:extracellular region"/>
    <property type="evidence" value="ECO:0007669"/>
    <property type="project" value="UniProtKB-SubCell"/>
</dbReference>
<evidence type="ECO:0000259" key="7">
    <source>
        <dbReference type="Pfam" id="PF07195"/>
    </source>
</evidence>
<reference evidence="8 9" key="1">
    <citation type="submission" date="2020-07" db="EMBL/GenBank/DDBJ databases">
        <title>Genomic Encyclopedia of Type Strains, Phase IV (KMG-IV): sequencing the most valuable type-strain genomes for metagenomic binning, comparative biology and taxonomic classification.</title>
        <authorList>
            <person name="Goeker M."/>
        </authorList>
    </citation>
    <scope>NUCLEOTIDE SEQUENCE [LARGE SCALE GENOMIC DNA]</scope>
    <source>
        <strain evidence="8 9">DSM 29043</strain>
    </source>
</reference>
<dbReference type="Proteomes" id="UP000522081">
    <property type="component" value="Unassembled WGS sequence"/>
</dbReference>
<comment type="subcellular location">
    <subcellularLocation>
        <location evidence="5">Secreted</location>
    </subcellularLocation>
    <subcellularLocation>
        <location evidence="5">Bacterial flagellum</location>
    </subcellularLocation>
</comment>
<dbReference type="GO" id="GO:0009421">
    <property type="term" value="C:bacterial-type flagellum filament cap"/>
    <property type="evidence" value="ECO:0007669"/>
    <property type="project" value="InterPro"/>
</dbReference>
<keyword evidence="8" id="KW-0282">Flagellum</keyword>
<evidence type="ECO:0000256" key="4">
    <source>
        <dbReference type="ARBA" id="ARBA00023143"/>
    </source>
</evidence>
<dbReference type="InterPro" id="IPR010810">
    <property type="entry name" value="Flagellin_hook_IN_motif"/>
</dbReference>
<dbReference type="RefSeq" id="WP_179406881.1">
    <property type="nucleotide sequence ID" value="NZ_BMGF01000009.1"/>
</dbReference>
<dbReference type="InterPro" id="IPR010809">
    <property type="entry name" value="FliD_C"/>
</dbReference>
<feature type="domain" description="Flagellar hook-associated protein 2 C-terminal" evidence="7">
    <location>
        <begin position="239"/>
        <end position="450"/>
    </location>
</feature>
<dbReference type="Pfam" id="PF07196">
    <property type="entry name" value="Flagellin_IN"/>
    <property type="match status" value="1"/>
</dbReference>
<feature type="domain" description="Flagellar hook-associated protein 2 N-terminal" evidence="6">
    <location>
        <begin position="22"/>
        <end position="119"/>
    </location>
</feature>
<keyword evidence="5" id="KW-0964">Secreted</keyword>
<dbReference type="InterPro" id="IPR003481">
    <property type="entry name" value="FliD_N"/>
</dbReference>
<evidence type="ECO:0000256" key="2">
    <source>
        <dbReference type="ARBA" id="ARBA00011255"/>
    </source>
</evidence>
<comment type="subunit">
    <text evidence="2 5">Homopentamer.</text>
</comment>
<comment type="function">
    <text evidence="5">Required for morphogenesis and for the elongation of the flagellar filament by facilitating polymerization of the flagellin monomers at the tip of growing filament. Forms a capping structure, which prevents flagellin subunits (transported through the central channel of the flagellum) from leaking out without polymerization at the distal end.</text>
</comment>
<keyword evidence="4 5" id="KW-0975">Bacterial flagellum</keyword>
<comment type="similarity">
    <text evidence="1 5">Belongs to the FliD family.</text>
</comment>
<dbReference type="GO" id="GO:0007155">
    <property type="term" value="P:cell adhesion"/>
    <property type="evidence" value="ECO:0007669"/>
    <property type="project" value="InterPro"/>
</dbReference>
<evidence type="ECO:0000313" key="9">
    <source>
        <dbReference type="Proteomes" id="UP000522081"/>
    </source>
</evidence>
<protein>
    <recommendedName>
        <fullName evidence="5">Flagellar hook-associated protein 2</fullName>
        <shortName evidence="5">HAP2</shortName>
    </recommendedName>
    <alternativeName>
        <fullName evidence="5">Flagellar cap protein</fullName>
    </alternativeName>
</protein>
<keyword evidence="3" id="KW-0175">Coiled coil</keyword>
<comment type="caution">
    <text evidence="8">The sequence shown here is derived from an EMBL/GenBank/DDBJ whole genome shotgun (WGS) entry which is preliminary data.</text>
</comment>
<accession>A0A7Y9XUS3</accession>
<dbReference type="AlphaFoldDB" id="A0A7Y9XUS3"/>
<dbReference type="Pfam" id="PF02465">
    <property type="entry name" value="FliD_N"/>
    <property type="match status" value="1"/>
</dbReference>
<dbReference type="GO" id="GO:0071973">
    <property type="term" value="P:bacterial-type flagellum-dependent cell motility"/>
    <property type="evidence" value="ECO:0007669"/>
    <property type="project" value="TreeGrafter"/>
</dbReference>
<evidence type="ECO:0000313" key="8">
    <source>
        <dbReference type="EMBL" id="NYH94979.1"/>
    </source>
</evidence>
<dbReference type="GO" id="GO:0009424">
    <property type="term" value="C:bacterial-type flagellum hook"/>
    <property type="evidence" value="ECO:0007669"/>
    <property type="project" value="UniProtKB-UniRule"/>
</dbReference>
<organism evidence="8 9">
    <name type="scientific">Novosphingobium marinum</name>
    <dbReference type="NCBI Taxonomy" id="1514948"/>
    <lineage>
        <taxon>Bacteria</taxon>
        <taxon>Pseudomonadati</taxon>
        <taxon>Pseudomonadota</taxon>
        <taxon>Alphaproteobacteria</taxon>
        <taxon>Sphingomonadales</taxon>
        <taxon>Sphingomonadaceae</taxon>
        <taxon>Novosphingobium</taxon>
    </lineage>
</organism>
<dbReference type="PANTHER" id="PTHR30288:SF0">
    <property type="entry name" value="FLAGELLAR HOOK-ASSOCIATED PROTEIN 2"/>
    <property type="match status" value="1"/>
</dbReference>
<keyword evidence="8" id="KW-0969">Cilium</keyword>
<evidence type="ECO:0000256" key="3">
    <source>
        <dbReference type="ARBA" id="ARBA00023054"/>
    </source>
</evidence>
<evidence type="ECO:0000259" key="6">
    <source>
        <dbReference type="Pfam" id="PF02465"/>
    </source>
</evidence>